<comment type="caution">
    <text evidence="3">The sequence shown here is derived from an EMBL/GenBank/DDBJ whole genome shotgun (WGS) entry which is preliminary data.</text>
</comment>
<dbReference type="RefSeq" id="WP_179801771.1">
    <property type="nucleotide sequence ID" value="NZ_JACCCQ010000001.1"/>
</dbReference>
<evidence type="ECO:0000256" key="1">
    <source>
        <dbReference type="SAM" id="MobiDB-lite"/>
    </source>
</evidence>
<keyword evidence="4" id="KW-1185">Reference proteome</keyword>
<keyword evidence="2" id="KW-0472">Membrane</keyword>
<feature type="compositionally biased region" description="Pro residues" evidence="1">
    <location>
        <begin position="150"/>
        <end position="159"/>
    </location>
</feature>
<gene>
    <name evidence="3" type="ORF">HDA35_000987</name>
</gene>
<accession>A0ABX2RFQ4</accession>
<feature type="compositionally biased region" description="Pro residues" evidence="1">
    <location>
        <begin position="98"/>
        <end position="117"/>
    </location>
</feature>
<keyword evidence="2" id="KW-1133">Transmembrane helix</keyword>
<dbReference type="PRINTS" id="PR01217">
    <property type="entry name" value="PRICHEXTENSN"/>
</dbReference>
<evidence type="ECO:0000313" key="4">
    <source>
        <dbReference type="Proteomes" id="UP000631553"/>
    </source>
</evidence>
<organism evidence="3 4">
    <name type="scientific">Micromonospora purpureochromogenes</name>
    <dbReference type="NCBI Taxonomy" id="47872"/>
    <lineage>
        <taxon>Bacteria</taxon>
        <taxon>Bacillati</taxon>
        <taxon>Actinomycetota</taxon>
        <taxon>Actinomycetes</taxon>
        <taxon>Micromonosporales</taxon>
        <taxon>Micromonosporaceae</taxon>
        <taxon>Micromonospora</taxon>
    </lineage>
</organism>
<sequence length="159" mass="16252">MTSPLEDLIRTTLTDLAEEAPTVQDQLPPAERRARTRRRATVAMGAVGTLAAVLITAPLAIAQTGPDTPRPAAPTAPPTPSPRPAEPTPSPRLTETPAPRPPLPAPSTPPTPRPAATPSPVASGPATPPAPGRPVPVRPTATPSPVDSQLPPPGRPSPR</sequence>
<protein>
    <submittedName>
        <fullName evidence="3">Uncharacterized protein</fullName>
    </submittedName>
</protein>
<keyword evidence="2" id="KW-0812">Transmembrane</keyword>
<feature type="compositionally biased region" description="Pro residues" evidence="1">
    <location>
        <begin position="126"/>
        <end position="137"/>
    </location>
</feature>
<feature type="compositionally biased region" description="Pro residues" evidence="1">
    <location>
        <begin position="68"/>
        <end position="90"/>
    </location>
</feature>
<feature type="region of interest" description="Disordered" evidence="1">
    <location>
        <begin position="62"/>
        <end position="159"/>
    </location>
</feature>
<feature type="transmembrane region" description="Helical" evidence="2">
    <location>
        <begin position="42"/>
        <end position="61"/>
    </location>
</feature>
<feature type="region of interest" description="Disordered" evidence="1">
    <location>
        <begin position="12"/>
        <end position="39"/>
    </location>
</feature>
<evidence type="ECO:0000256" key="2">
    <source>
        <dbReference type="SAM" id="Phobius"/>
    </source>
</evidence>
<dbReference type="Proteomes" id="UP000631553">
    <property type="component" value="Unassembled WGS sequence"/>
</dbReference>
<evidence type="ECO:0000313" key="3">
    <source>
        <dbReference type="EMBL" id="NYF55156.1"/>
    </source>
</evidence>
<proteinExistence type="predicted"/>
<reference evidence="3 4" key="1">
    <citation type="submission" date="2020-07" db="EMBL/GenBank/DDBJ databases">
        <title>Sequencing the genomes of 1000 actinobacteria strains.</title>
        <authorList>
            <person name="Klenk H.-P."/>
        </authorList>
    </citation>
    <scope>NUCLEOTIDE SEQUENCE [LARGE SCALE GENOMIC DNA]</scope>
    <source>
        <strain evidence="3 4">DSM 43814</strain>
    </source>
</reference>
<name>A0ABX2RFQ4_9ACTN</name>
<dbReference type="EMBL" id="JACCCQ010000001">
    <property type="protein sequence ID" value="NYF55156.1"/>
    <property type="molecule type" value="Genomic_DNA"/>
</dbReference>